<evidence type="ECO:0000313" key="1">
    <source>
        <dbReference type="EMBL" id="AOM80128.1"/>
    </source>
</evidence>
<accession>A0A1D7QN82</accession>
<organism evidence="1 2">
    <name type="scientific">Pedobacter steynii</name>
    <dbReference type="NCBI Taxonomy" id="430522"/>
    <lineage>
        <taxon>Bacteria</taxon>
        <taxon>Pseudomonadati</taxon>
        <taxon>Bacteroidota</taxon>
        <taxon>Sphingobacteriia</taxon>
        <taxon>Sphingobacteriales</taxon>
        <taxon>Sphingobacteriaceae</taxon>
        <taxon>Pedobacter</taxon>
    </lineage>
</organism>
<protein>
    <recommendedName>
        <fullName evidence="3">DUF922 domain-containing protein</fullName>
    </recommendedName>
</protein>
<sequence length="198" mass="22965">MRFLLKQFYALKWTGIGWAALLLLILNSAPAFSQQNQLNRITLNWNSFRKVNSNNRPYIAYTAHQTRHKYRATQNGKHLSLQFEVGVTLDSSQTIIDLSKLKSLGNADKKALLNHEQGHSDLAVIYGRILYQRLSRKNYSIGNFKKEVKVIYDAVMKELAGKNRTYDIETEHGQYAEQQQKWDVYFKKELLKNPGLSQ</sequence>
<dbReference type="Proteomes" id="UP000094313">
    <property type="component" value="Chromosome"/>
</dbReference>
<evidence type="ECO:0000313" key="2">
    <source>
        <dbReference type="Proteomes" id="UP000094313"/>
    </source>
</evidence>
<dbReference type="AlphaFoldDB" id="A0A1D7QN82"/>
<reference evidence="1 2" key="1">
    <citation type="submission" date="2016-08" db="EMBL/GenBank/DDBJ databases">
        <authorList>
            <person name="Seilhamer J.J."/>
        </authorList>
    </citation>
    <scope>NUCLEOTIDE SEQUENCE [LARGE SCALE GENOMIC DNA]</scope>
    <source>
        <strain evidence="1 2">DX4</strain>
    </source>
</reference>
<evidence type="ECO:0008006" key="3">
    <source>
        <dbReference type="Google" id="ProtNLM"/>
    </source>
</evidence>
<name>A0A1D7QN82_9SPHI</name>
<dbReference type="KEGG" id="psty:BFS30_24985"/>
<dbReference type="RefSeq" id="WP_069381790.1">
    <property type="nucleotide sequence ID" value="NZ_CP017141.1"/>
</dbReference>
<dbReference type="InterPro" id="IPR010321">
    <property type="entry name" value="DUF922"/>
</dbReference>
<dbReference type="Pfam" id="PF06037">
    <property type="entry name" value="DUF922"/>
    <property type="match status" value="1"/>
</dbReference>
<proteinExistence type="predicted"/>
<keyword evidence="2" id="KW-1185">Reference proteome</keyword>
<dbReference type="OrthoDB" id="5431540at2"/>
<gene>
    <name evidence="1" type="ORF">BFS30_24985</name>
</gene>
<dbReference type="EMBL" id="CP017141">
    <property type="protein sequence ID" value="AOM80128.1"/>
    <property type="molecule type" value="Genomic_DNA"/>
</dbReference>